<protein>
    <submittedName>
        <fullName evidence="1">Uncharacterized protein</fullName>
    </submittedName>
</protein>
<reference evidence="1 2" key="2">
    <citation type="journal article" date="2013" name="PLoS Genet.">
        <title>Comparative genome structure, secondary metabolite, and effector coding capacity across Cochliobolus pathogens.</title>
        <authorList>
            <person name="Condon B.J."/>
            <person name="Leng Y."/>
            <person name="Wu D."/>
            <person name="Bushley K.E."/>
            <person name="Ohm R.A."/>
            <person name="Otillar R."/>
            <person name="Martin J."/>
            <person name="Schackwitz W."/>
            <person name="Grimwood J."/>
            <person name="MohdZainudin N."/>
            <person name="Xue C."/>
            <person name="Wang R."/>
            <person name="Manning V.A."/>
            <person name="Dhillon B."/>
            <person name="Tu Z.J."/>
            <person name="Steffenson B.J."/>
            <person name="Salamov A."/>
            <person name="Sun H."/>
            <person name="Lowry S."/>
            <person name="LaButti K."/>
            <person name="Han J."/>
            <person name="Copeland A."/>
            <person name="Lindquist E."/>
            <person name="Barry K."/>
            <person name="Schmutz J."/>
            <person name="Baker S.E."/>
            <person name="Ciuffetti L.M."/>
            <person name="Grigoriev I.V."/>
            <person name="Zhong S."/>
            <person name="Turgeon B.G."/>
        </authorList>
    </citation>
    <scope>NUCLEOTIDE SEQUENCE [LARGE SCALE GENOMIC DNA]</scope>
    <source>
        <strain evidence="2">28A</strain>
    </source>
</reference>
<dbReference type="HOGENOM" id="CLU_1408517_0_0_1"/>
<dbReference type="AlphaFoldDB" id="R0KLC7"/>
<evidence type="ECO:0000313" key="1">
    <source>
        <dbReference type="EMBL" id="EOA88767.1"/>
    </source>
</evidence>
<dbReference type="GeneID" id="19404322"/>
<sequence length="180" mass="20804">MKLSFRSLWRHHGANYKTSTVPTTPVLRISQYRFPANKPPPNNSAQAEVEETLSIHFQTAVQDLKSHYKHLDRSAREQALVRDLVHDWNERRLIAAWKYLESHPSRASEMVNLLGLDFGEETLSTVVWQGLRNLRKYPRRERFPVVARALQQTGNSDEVLGLDNSMFDLLRGRRGEGVVQ</sequence>
<evidence type="ECO:0000313" key="2">
    <source>
        <dbReference type="Proteomes" id="UP000016935"/>
    </source>
</evidence>
<dbReference type="EMBL" id="KB908526">
    <property type="protein sequence ID" value="EOA88767.1"/>
    <property type="molecule type" value="Genomic_DNA"/>
</dbReference>
<reference evidence="1 2" key="1">
    <citation type="journal article" date="2012" name="PLoS Pathog.">
        <title>Diverse lifestyles and strategies of plant pathogenesis encoded in the genomes of eighteen Dothideomycetes fungi.</title>
        <authorList>
            <person name="Ohm R.A."/>
            <person name="Feau N."/>
            <person name="Henrissat B."/>
            <person name="Schoch C.L."/>
            <person name="Horwitz B.A."/>
            <person name="Barry K.W."/>
            <person name="Condon B.J."/>
            <person name="Copeland A.C."/>
            <person name="Dhillon B."/>
            <person name="Glaser F."/>
            <person name="Hesse C.N."/>
            <person name="Kosti I."/>
            <person name="LaButti K."/>
            <person name="Lindquist E.A."/>
            <person name="Lucas S."/>
            <person name="Salamov A.A."/>
            <person name="Bradshaw R.E."/>
            <person name="Ciuffetti L."/>
            <person name="Hamelin R.C."/>
            <person name="Kema G.H.J."/>
            <person name="Lawrence C."/>
            <person name="Scott J.A."/>
            <person name="Spatafora J.W."/>
            <person name="Turgeon B.G."/>
            <person name="de Wit P.J.G.M."/>
            <person name="Zhong S."/>
            <person name="Goodwin S.B."/>
            <person name="Grigoriev I.V."/>
        </authorList>
    </citation>
    <scope>NUCLEOTIDE SEQUENCE [LARGE SCALE GENOMIC DNA]</scope>
    <source>
        <strain evidence="2">28A</strain>
    </source>
</reference>
<organism evidence="1 2">
    <name type="scientific">Exserohilum turcicum (strain 28A)</name>
    <name type="common">Northern leaf blight fungus</name>
    <name type="synonym">Setosphaeria turcica</name>
    <dbReference type="NCBI Taxonomy" id="671987"/>
    <lineage>
        <taxon>Eukaryota</taxon>
        <taxon>Fungi</taxon>
        <taxon>Dikarya</taxon>
        <taxon>Ascomycota</taxon>
        <taxon>Pezizomycotina</taxon>
        <taxon>Dothideomycetes</taxon>
        <taxon>Pleosporomycetidae</taxon>
        <taxon>Pleosporales</taxon>
        <taxon>Pleosporineae</taxon>
        <taxon>Pleosporaceae</taxon>
        <taxon>Exserohilum</taxon>
    </lineage>
</organism>
<proteinExistence type="predicted"/>
<dbReference type="Proteomes" id="UP000016935">
    <property type="component" value="Unassembled WGS sequence"/>
</dbReference>
<dbReference type="RefSeq" id="XP_008023321.1">
    <property type="nucleotide sequence ID" value="XM_008025130.1"/>
</dbReference>
<dbReference type="OrthoDB" id="3686405at2759"/>
<name>R0KLC7_EXST2</name>
<accession>R0KLC7</accession>
<gene>
    <name evidence="1" type="ORF">SETTUDRAFT_38088</name>
</gene>
<keyword evidence="2" id="KW-1185">Reference proteome</keyword>